<dbReference type="EMBL" id="VMFF01000066">
    <property type="protein sequence ID" value="TSC65140.1"/>
    <property type="molecule type" value="Genomic_DNA"/>
</dbReference>
<name>A0A554JA34_9BACT</name>
<protein>
    <submittedName>
        <fullName evidence="1">Uncharacterized protein</fullName>
    </submittedName>
</protein>
<organism evidence="1 2">
    <name type="scientific">Candidatus Doudnabacteria bacterium Gr01-1014_77</name>
    <dbReference type="NCBI Taxonomy" id="2017133"/>
    <lineage>
        <taxon>Bacteria</taxon>
        <taxon>Candidatus Doudnaibacteriota</taxon>
    </lineage>
</organism>
<evidence type="ECO:0000313" key="2">
    <source>
        <dbReference type="Proteomes" id="UP000319613"/>
    </source>
</evidence>
<evidence type="ECO:0000313" key="1">
    <source>
        <dbReference type="EMBL" id="TSC65140.1"/>
    </source>
</evidence>
<gene>
    <name evidence="1" type="ORF">G01um101477_609</name>
</gene>
<proteinExistence type="predicted"/>
<accession>A0A554JA34</accession>
<comment type="caution">
    <text evidence="1">The sequence shown here is derived from an EMBL/GenBank/DDBJ whole genome shotgun (WGS) entry which is preliminary data.</text>
</comment>
<sequence length="78" mass="8529">LFRSVSGGNAFFGDGTTLTQIYIKDVVEAISKEIEEKVPDNEDKRSVLEGLKKLTSNETFASVTGSFVGEMLKKLVQS</sequence>
<dbReference type="Proteomes" id="UP000319613">
    <property type="component" value="Unassembled WGS sequence"/>
</dbReference>
<dbReference type="AlphaFoldDB" id="A0A554JA34"/>
<reference evidence="1 2" key="1">
    <citation type="submission" date="2017-07" db="EMBL/GenBank/DDBJ databases">
        <title>Mechanisms for carbon and nitrogen cycling indicate functional differentiation within the Candidate Phyla Radiation.</title>
        <authorList>
            <person name="Danczak R.E."/>
            <person name="Johnston M.D."/>
            <person name="Kenah C."/>
            <person name="Slattery M."/>
            <person name="Wrighton K.C."/>
            <person name="Wilkins M.J."/>
        </authorList>
    </citation>
    <scope>NUCLEOTIDE SEQUENCE [LARGE SCALE GENOMIC DNA]</scope>
    <source>
        <strain evidence="1">Gr01-1014_77</strain>
    </source>
</reference>
<feature type="non-terminal residue" evidence="1">
    <location>
        <position position="1"/>
    </location>
</feature>